<feature type="transmembrane region" description="Helical" evidence="2">
    <location>
        <begin position="12"/>
        <end position="36"/>
    </location>
</feature>
<keyword evidence="4" id="KW-0378">Hydrolase</keyword>
<keyword evidence="2" id="KW-1133">Transmembrane helix</keyword>
<evidence type="ECO:0000313" key="5">
    <source>
        <dbReference type="Proteomes" id="UP000002247"/>
    </source>
</evidence>
<dbReference type="SUPFAM" id="SSF53474">
    <property type="entry name" value="alpha/beta-Hydrolases"/>
    <property type="match status" value="1"/>
</dbReference>
<dbReference type="PANTHER" id="PTHR43433">
    <property type="entry name" value="HYDROLASE, ALPHA/BETA FOLD FAMILY PROTEIN"/>
    <property type="match status" value="1"/>
</dbReference>
<keyword evidence="5" id="KW-1185">Reference proteome</keyword>
<dbReference type="InterPro" id="IPR000073">
    <property type="entry name" value="AB_hydrolase_1"/>
</dbReference>
<feature type="domain" description="AB hydrolase-1" evidence="3">
    <location>
        <begin position="94"/>
        <end position="193"/>
    </location>
</feature>
<dbReference type="InterPro" id="IPR029058">
    <property type="entry name" value="AB_hydrolase_fold"/>
</dbReference>
<dbReference type="Pfam" id="PF00561">
    <property type="entry name" value="Abhydrolase_1"/>
    <property type="match status" value="1"/>
</dbReference>
<keyword evidence="2" id="KW-0472">Membrane</keyword>
<accession>D6Z9V9</accession>
<dbReference type="GO" id="GO:0016787">
    <property type="term" value="F:hydrolase activity"/>
    <property type="evidence" value="ECO:0007669"/>
    <property type="project" value="UniProtKB-KW"/>
</dbReference>
<dbReference type="STRING" id="640132.Srot_2177"/>
<dbReference type="AlphaFoldDB" id="D6Z9V9"/>
<reference evidence="4 5" key="1">
    <citation type="journal article" date="2010" name="Stand. Genomic Sci.">
        <title>Complete genome sequence of Segniliparus rotundus type strain (CDC 1076).</title>
        <authorList>
            <person name="Sikorski J."/>
            <person name="Lapidus A."/>
            <person name="Copeland A."/>
            <person name="Misra M."/>
            <person name="Glavina Del Rio T."/>
            <person name="Nolan M."/>
            <person name="Lucas S."/>
            <person name="Chen F."/>
            <person name="Tice H."/>
            <person name="Cheng J.F."/>
            <person name="Jando M."/>
            <person name="Schneider S."/>
            <person name="Bruce D."/>
            <person name="Goodwin L."/>
            <person name="Pitluck S."/>
            <person name="Liolios K."/>
            <person name="Mikhailova N."/>
            <person name="Pati A."/>
            <person name="Ivanova N."/>
            <person name="Mavromatis K."/>
            <person name="Chen A."/>
            <person name="Palaniappan K."/>
            <person name="Chertkov O."/>
            <person name="Land M."/>
            <person name="Hauser L."/>
            <person name="Chang Y.J."/>
            <person name="Jeffries C.D."/>
            <person name="Brettin T."/>
            <person name="Detter J.C."/>
            <person name="Han C."/>
            <person name="Rohde M."/>
            <person name="Goker M."/>
            <person name="Bristow J."/>
            <person name="Eisen J.A."/>
            <person name="Markowitz V."/>
            <person name="Hugenholtz P."/>
            <person name="Kyrpides N.C."/>
            <person name="Klenk H.P."/>
        </authorList>
    </citation>
    <scope>NUCLEOTIDE SEQUENCE [LARGE SCALE GENOMIC DNA]</scope>
    <source>
        <strain evidence="5">ATCC BAA-972 / CDC 1076 / CIP 108378 / DSM 44985 / JCM 13578</strain>
    </source>
</reference>
<proteinExistence type="predicted"/>
<dbReference type="KEGG" id="srt:Srot_2177"/>
<dbReference type="HOGENOM" id="CLU_020336_50_5_11"/>
<keyword evidence="2" id="KW-0812">Transmembrane</keyword>
<dbReference type="eggNOG" id="COG2267">
    <property type="taxonomic scope" value="Bacteria"/>
</dbReference>
<dbReference type="PANTHER" id="PTHR43433:SF5">
    <property type="entry name" value="AB HYDROLASE-1 DOMAIN-CONTAINING PROTEIN"/>
    <property type="match status" value="1"/>
</dbReference>
<evidence type="ECO:0000259" key="3">
    <source>
        <dbReference type="Pfam" id="PF00561"/>
    </source>
</evidence>
<evidence type="ECO:0000256" key="2">
    <source>
        <dbReference type="SAM" id="Phobius"/>
    </source>
</evidence>
<name>D6Z9V9_SEGRD</name>
<dbReference type="RefSeq" id="WP_013139079.1">
    <property type="nucleotide sequence ID" value="NC_014168.1"/>
</dbReference>
<sequence length="315" mass="34202">MSASALRKAQRITLLSGVPFAVLLLFVVLSLAWVAAGFTHTGPSSDKDGQSAWTSLPPFGPQPEGARSGSAPVNGINIWYAEYGPEPGPDSAKPPVLLLHGGLADSSYWNDLVPALVARGRTVIVMDSRGHGRSTRNIEPYSYDLMAEDVQLLLRFLQVPKVDLVGWSDGGIIGLDLAIHDPELLSGLFAYGANTRPDGLIPGGDQSPVFSMGTERAREEYLRVSPTPDQWDSFNDQINRMWAAQPDISDDQLRSIHVRTTIADGQYDEVIKREHTEHIAATIPGARLVILPEVSHFAMLQNPAAFNKAVLDFLG</sequence>
<gene>
    <name evidence="4" type="ordered locus">Srot_2177</name>
</gene>
<dbReference type="Gene3D" id="3.40.50.1820">
    <property type="entry name" value="alpha/beta hydrolase"/>
    <property type="match status" value="1"/>
</dbReference>
<feature type="region of interest" description="Disordered" evidence="1">
    <location>
        <begin position="42"/>
        <end position="70"/>
    </location>
</feature>
<dbReference type="Proteomes" id="UP000002247">
    <property type="component" value="Chromosome"/>
</dbReference>
<protein>
    <submittedName>
        <fullName evidence="4">Alpha/beta hydrolase fold protein</fullName>
    </submittedName>
</protein>
<dbReference type="OrthoDB" id="63519at2"/>
<dbReference type="InterPro" id="IPR050471">
    <property type="entry name" value="AB_hydrolase"/>
</dbReference>
<evidence type="ECO:0000256" key="1">
    <source>
        <dbReference type="SAM" id="MobiDB-lite"/>
    </source>
</evidence>
<dbReference type="EMBL" id="CP001958">
    <property type="protein sequence ID" value="ADG98629.1"/>
    <property type="molecule type" value="Genomic_DNA"/>
</dbReference>
<evidence type="ECO:0000313" key="4">
    <source>
        <dbReference type="EMBL" id="ADG98629.1"/>
    </source>
</evidence>
<organism evidence="4 5">
    <name type="scientific">Segniliparus rotundus (strain ATCC BAA-972 / CDC 1076 / CIP 108378 / DSM 44985 / JCM 13578)</name>
    <dbReference type="NCBI Taxonomy" id="640132"/>
    <lineage>
        <taxon>Bacteria</taxon>
        <taxon>Bacillati</taxon>
        <taxon>Actinomycetota</taxon>
        <taxon>Actinomycetes</taxon>
        <taxon>Mycobacteriales</taxon>
        <taxon>Segniliparaceae</taxon>
        <taxon>Segniliparus</taxon>
    </lineage>
</organism>